<reference evidence="1 2" key="1">
    <citation type="submission" date="2018-08" db="EMBL/GenBank/DDBJ databases">
        <title>Genome sequence of strict halophilic Halobacillus trueperi SS1 isolated from Lunsu, a salty water body of North West Himalayas.</title>
        <authorList>
            <person name="Gupta S."/>
            <person name="Sharma P."/>
            <person name="Dev K."/>
            <person name="Baumler D."/>
            <person name="Sourirajan A."/>
        </authorList>
    </citation>
    <scope>NUCLEOTIDE SEQUENCE [LARGE SCALE GENOMIC DNA]</scope>
    <source>
        <strain evidence="1 2">SS1</strain>
    </source>
</reference>
<evidence type="ECO:0000313" key="1">
    <source>
        <dbReference type="EMBL" id="RDY70862.1"/>
    </source>
</evidence>
<dbReference type="AlphaFoldDB" id="A0A3D8VNE7"/>
<sequence>MPIQSDNKNINKIHNFMGAVFKHHKKNTSKKDRKLEKLYLTSMEFYNRHLDALQVDLYEESLLNLYKIFELLCRDYYKYTSHLNSRPKDEFTYLFTNFMKNVYNEEFDKKKHNQVFSKFEKTIVSGTLNDTRKILMVARDLNFDKQSLNNIKNICKVRNSLSHGNLEGTDISFDLLHSGDIIIRKLMAKLVLDKSYSKTYPYPNIKHF</sequence>
<comment type="caution">
    <text evidence="1">The sequence shown here is derived from an EMBL/GenBank/DDBJ whole genome shotgun (WGS) entry which is preliminary data.</text>
</comment>
<organism evidence="1 2">
    <name type="scientific">Halobacillus trueperi</name>
    <dbReference type="NCBI Taxonomy" id="156205"/>
    <lineage>
        <taxon>Bacteria</taxon>
        <taxon>Bacillati</taxon>
        <taxon>Bacillota</taxon>
        <taxon>Bacilli</taxon>
        <taxon>Bacillales</taxon>
        <taxon>Bacillaceae</taxon>
        <taxon>Halobacillus</taxon>
    </lineage>
</organism>
<name>A0A3D8VNE7_9BACI</name>
<dbReference type="Proteomes" id="UP000257032">
    <property type="component" value="Unassembled WGS sequence"/>
</dbReference>
<accession>A0A3D8VNE7</accession>
<dbReference type="EMBL" id="QTLC01000039">
    <property type="protein sequence ID" value="RDY70862.1"/>
    <property type="molecule type" value="Genomic_DNA"/>
</dbReference>
<protein>
    <submittedName>
        <fullName evidence="1">Uncharacterized protein</fullName>
    </submittedName>
</protein>
<evidence type="ECO:0000313" key="2">
    <source>
        <dbReference type="Proteomes" id="UP000257032"/>
    </source>
</evidence>
<gene>
    <name evidence="1" type="ORF">DXT76_10785</name>
</gene>
<proteinExistence type="predicted"/>